<sequence length="120" mass="12967">MTTVQAIITTPDVARLQTFYERLLGAVEVRRFPGDGPVFFVGLKVGDSELGLVNEAATDLSAAQRILLSVDVDDVDGLLDRVEAAGGRLLGPSNDMPWGQRVAHIHDPDGNMVNLTQLLR</sequence>
<dbReference type="PANTHER" id="PTHR33993:SF14">
    <property type="entry name" value="GB|AAF24581.1"/>
    <property type="match status" value="1"/>
</dbReference>
<organism evidence="2 3">
    <name type="scientific">Sphaerisporangium flaviroseum</name>
    <dbReference type="NCBI Taxonomy" id="509199"/>
    <lineage>
        <taxon>Bacteria</taxon>
        <taxon>Bacillati</taxon>
        <taxon>Actinomycetota</taxon>
        <taxon>Actinomycetes</taxon>
        <taxon>Streptosporangiales</taxon>
        <taxon>Streptosporangiaceae</taxon>
        <taxon>Sphaerisporangium</taxon>
    </lineage>
</organism>
<dbReference type="PROSITE" id="PS51819">
    <property type="entry name" value="VOC"/>
    <property type="match status" value="1"/>
</dbReference>
<reference evidence="3" key="1">
    <citation type="journal article" date="2019" name="Int. J. Syst. Evol. Microbiol.">
        <title>The Global Catalogue of Microorganisms (GCM) 10K type strain sequencing project: providing services to taxonomists for standard genome sequencing and annotation.</title>
        <authorList>
            <consortium name="The Broad Institute Genomics Platform"/>
            <consortium name="The Broad Institute Genome Sequencing Center for Infectious Disease"/>
            <person name="Wu L."/>
            <person name="Ma J."/>
        </authorList>
    </citation>
    <scope>NUCLEOTIDE SEQUENCE [LARGE SCALE GENOMIC DNA]</scope>
    <source>
        <strain evidence="3">JCM 16908</strain>
    </source>
</reference>
<dbReference type="InterPro" id="IPR037523">
    <property type="entry name" value="VOC_core"/>
</dbReference>
<protein>
    <submittedName>
        <fullName evidence="2">VOC family protein</fullName>
    </submittedName>
</protein>
<dbReference type="InterPro" id="IPR029068">
    <property type="entry name" value="Glyas_Bleomycin-R_OHBP_Dase"/>
</dbReference>
<evidence type="ECO:0000259" key="1">
    <source>
        <dbReference type="PROSITE" id="PS51819"/>
    </source>
</evidence>
<evidence type="ECO:0000313" key="3">
    <source>
        <dbReference type="Proteomes" id="UP001500888"/>
    </source>
</evidence>
<dbReference type="InterPro" id="IPR004360">
    <property type="entry name" value="Glyas_Fos-R_dOase_dom"/>
</dbReference>
<dbReference type="SUPFAM" id="SSF54593">
    <property type="entry name" value="Glyoxalase/Bleomycin resistance protein/Dihydroxybiphenyl dioxygenase"/>
    <property type="match status" value="1"/>
</dbReference>
<feature type="domain" description="VOC" evidence="1">
    <location>
        <begin position="1"/>
        <end position="118"/>
    </location>
</feature>
<comment type="caution">
    <text evidence="2">The sequence shown here is derived from an EMBL/GenBank/DDBJ whole genome shotgun (WGS) entry which is preliminary data.</text>
</comment>
<keyword evidence="3" id="KW-1185">Reference proteome</keyword>
<accession>A0ABP7HFX8</accession>
<gene>
    <name evidence="2" type="ORF">GCM10022226_11020</name>
</gene>
<dbReference type="PANTHER" id="PTHR33993">
    <property type="entry name" value="GLYOXALASE-RELATED"/>
    <property type="match status" value="1"/>
</dbReference>
<dbReference type="Pfam" id="PF00903">
    <property type="entry name" value="Glyoxalase"/>
    <property type="match status" value="1"/>
</dbReference>
<name>A0ABP7HFX8_9ACTN</name>
<dbReference type="InterPro" id="IPR052164">
    <property type="entry name" value="Anthracycline_SecMetBiosynth"/>
</dbReference>
<proteinExistence type="predicted"/>
<evidence type="ECO:0000313" key="2">
    <source>
        <dbReference type="EMBL" id="GAA3793502.1"/>
    </source>
</evidence>
<dbReference type="Gene3D" id="3.10.180.10">
    <property type="entry name" value="2,3-Dihydroxybiphenyl 1,2-Dioxygenase, domain 1"/>
    <property type="match status" value="1"/>
</dbReference>
<dbReference type="EMBL" id="BAAAZR010000001">
    <property type="protein sequence ID" value="GAA3793502.1"/>
    <property type="molecule type" value="Genomic_DNA"/>
</dbReference>
<dbReference type="RefSeq" id="WP_344934923.1">
    <property type="nucleotide sequence ID" value="NZ_BAAAZR010000001.1"/>
</dbReference>
<dbReference type="Proteomes" id="UP001500888">
    <property type="component" value="Unassembled WGS sequence"/>
</dbReference>